<dbReference type="KEGG" id="atm:ANT_24190"/>
<dbReference type="HOGENOM" id="CLU_856977_0_0_0"/>
<dbReference type="Proteomes" id="UP000008922">
    <property type="component" value="Chromosome"/>
</dbReference>
<accession>E8MYV9</accession>
<protein>
    <submittedName>
        <fullName evidence="1">Uncharacterized protein</fullName>
    </submittedName>
</protein>
<dbReference type="InParanoid" id="E8MYV9"/>
<proteinExistence type="predicted"/>
<dbReference type="AlphaFoldDB" id="E8MYV9"/>
<evidence type="ECO:0000313" key="1">
    <source>
        <dbReference type="EMBL" id="BAJ64445.1"/>
    </source>
</evidence>
<organism evidence="1 2">
    <name type="scientific">Anaerolinea thermophila (strain DSM 14523 / JCM 11388 / NBRC 100420 / UNI-1)</name>
    <dbReference type="NCBI Taxonomy" id="926569"/>
    <lineage>
        <taxon>Bacteria</taxon>
        <taxon>Bacillati</taxon>
        <taxon>Chloroflexota</taxon>
        <taxon>Anaerolineae</taxon>
        <taxon>Anaerolineales</taxon>
        <taxon>Anaerolineaceae</taxon>
        <taxon>Anaerolinea</taxon>
    </lineage>
</organism>
<sequence length="312" mass="34717">MMTINWRFVFSKFWQITLMGLLIAVGIALFPQAQCAVAQTCDRPSDKWCGTGKCCDFTGGIKYVTRCNGPTYATQPYRCNPSSGNCNVTDWMGWPYETRIYNGRTQAHLPDCVNGVWKENQVWAYVDCCYGSTGGGGCTPSYAPPTIDDTYTVDPPYPVPWRQEQPPYGEALGMTINDIKAHGGADTACGSGQANITSLTVWVELTEESRDWIVYTLGQRYPGAHVLGEYPQYPERPDDPLHPYAHCAWTYGTSGINTPNAELDCRFFRPWDPGDYTVHVTACQSDGKCTTKVLPNPIKVYLLESRLLAPEP</sequence>
<gene>
    <name evidence="1" type="ordered locus">ANT_24190</name>
</gene>
<evidence type="ECO:0000313" key="2">
    <source>
        <dbReference type="Proteomes" id="UP000008922"/>
    </source>
</evidence>
<dbReference type="EMBL" id="AP012029">
    <property type="protein sequence ID" value="BAJ64445.1"/>
    <property type="molecule type" value="Genomic_DNA"/>
</dbReference>
<keyword evidence="2" id="KW-1185">Reference proteome</keyword>
<name>E8MYV9_ANATU</name>
<dbReference type="STRING" id="926569.ANT_24190"/>
<reference evidence="1 2" key="1">
    <citation type="submission" date="2010-12" db="EMBL/GenBank/DDBJ databases">
        <title>Whole genome sequence of Anaerolinea thermophila UNI-1.</title>
        <authorList>
            <person name="Narita-Yamada S."/>
            <person name="Kishi E."/>
            <person name="Watanabe Y."/>
            <person name="Takasaki K."/>
            <person name="Ankai A."/>
            <person name="Oguchi A."/>
            <person name="Fukui S."/>
            <person name="Takahashi M."/>
            <person name="Yashiro I."/>
            <person name="Hosoyama A."/>
            <person name="Sekiguchi Y."/>
            <person name="Hanada S."/>
            <person name="Fujita N."/>
        </authorList>
    </citation>
    <scope>NUCLEOTIDE SEQUENCE [LARGE SCALE GENOMIC DNA]</scope>
    <source>
        <strain evidence="2">DSM 14523 / JCM 11388 / NBRC 100420 / UNI-1</strain>
    </source>
</reference>
<dbReference type="OrthoDB" id="9817381at2"/>